<dbReference type="GO" id="GO:0005777">
    <property type="term" value="C:peroxisome"/>
    <property type="evidence" value="ECO:0007669"/>
    <property type="project" value="UniProtKB-SubCell"/>
</dbReference>
<feature type="site" description="Important for enzyme activity" evidence="5">
    <location>
        <position position="152"/>
    </location>
</feature>
<dbReference type="SUPFAM" id="SSF56176">
    <property type="entry name" value="FAD-binding/transporter-associated domain-like"/>
    <property type="match status" value="1"/>
</dbReference>
<evidence type="ECO:0000256" key="4">
    <source>
        <dbReference type="PIRSR" id="PIRSR625650-3"/>
    </source>
</evidence>
<comment type="similarity">
    <text evidence="2 6">Belongs to the FAD-binding oxidoreductase/transferase type 4 family.</text>
</comment>
<evidence type="ECO:0000259" key="7">
    <source>
        <dbReference type="PROSITE" id="PS51387"/>
    </source>
</evidence>
<dbReference type="InterPro" id="IPR016169">
    <property type="entry name" value="FAD-bd_PCMH_sub2"/>
</dbReference>
<accession>A0A915LHN6</accession>
<evidence type="ECO:0000256" key="2">
    <source>
        <dbReference type="ARBA" id="ARBA00008000"/>
    </source>
</evidence>
<dbReference type="PANTHER" id="PTHR46568">
    <property type="entry name" value="ALKYLDIHYDROXYACETONEPHOSPHATE SYNTHASE, PEROXISOMAL"/>
    <property type="match status" value="1"/>
</dbReference>
<evidence type="ECO:0000313" key="9">
    <source>
        <dbReference type="WBParaSite" id="scaffold12323_cov166.g16224"/>
    </source>
</evidence>
<dbReference type="PROSITE" id="PS51387">
    <property type="entry name" value="FAD_PCMH"/>
    <property type="match status" value="1"/>
</dbReference>
<dbReference type="GO" id="GO:0008610">
    <property type="term" value="P:lipid biosynthetic process"/>
    <property type="evidence" value="ECO:0007669"/>
    <property type="project" value="InterPro"/>
</dbReference>
<proteinExistence type="inferred from homology"/>
<sequence>MGMMSSILNLDVKNMTATVQALNDRGFTCGHEPDSLEFSTLGGWISTRASGMKKNKYGNIEDLILSVRICTSRGILQPRRLGQVPRLSSGPDLLQILLGSEGQMGVISEATIKIFPIPEQRCFGAIIFPDFESGVNFFRAVALKRWQPASLRLVDNAQFQMGQAMRVQEGHISSAIWQSLAR</sequence>
<name>A0A915LHN6_MELJA</name>
<dbReference type="PANTHER" id="PTHR46568:SF1">
    <property type="entry name" value="ALKYLDIHYDROXYACETONEPHOSPHATE SYNTHASE, PEROXISOMAL"/>
    <property type="match status" value="1"/>
</dbReference>
<feature type="binding site" evidence="4">
    <location>
        <begin position="47"/>
        <end position="50"/>
    </location>
    <ligand>
        <name>FAD</name>
        <dbReference type="ChEBI" id="CHEBI:57692"/>
    </ligand>
</feature>
<dbReference type="InterPro" id="IPR025650">
    <property type="entry name" value="Alkyl-DHAP_Synthase"/>
</dbReference>
<dbReference type="InterPro" id="IPR036318">
    <property type="entry name" value="FAD-bd_PCMH-like_sf"/>
</dbReference>
<dbReference type="InterPro" id="IPR006094">
    <property type="entry name" value="Oxid_FAD_bind_N"/>
</dbReference>
<dbReference type="Pfam" id="PF02913">
    <property type="entry name" value="FAD-oxidase_C"/>
    <property type="match status" value="1"/>
</dbReference>
<organism evidence="8 9">
    <name type="scientific">Meloidogyne javanica</name>
    <name type="common">Root-knot nematode worm</name>
    <dbReference type="NCBI Taxonomy" id="6303"/>
    <lineage>
        <taxon>Eukaryota</taxon>
        <taxon>Metazoa</taxon>
        <taxon>Ecdysozoa</taxon>
        <taxon>Nematoda</taxon>
        <taxon>Chromadorea</taxon>
        <taxon>Rhabditida</taxon>
        <taxon>Tylenchina</taxon>
        <taxon>Tylenchomorpha</taxon>
        <taxon>Tylenchoidea</taxon>
        <taxon>Meloidogynidae</taxon>
        <taxon>Meloidogyninae</taxon>
        <taxon>Meloidogyne</taxon>
        <taxon>Meloidogyne incognita group</taxon>
    </lineage>
</organism>
<dbReference type="GO" id="GO:0008609">
    <property type="term" value="F:alkylglycerone-phosphate synthase activity"/>
    <property type="evidence" value="ECO:0007669"/>
    <property type="project" value="UniProtKB-EC"/>
</dbReference>
<keyword evidence="6" id="KW-0444">Lipid biosynthesis</keyword>
<protein>
    <recommendedName>
        <fullName evidence="3 6">Alkylglycerone-phosphate synthase</fullName>
        <shortName evidence="6">Alkyl-DHAP synthase</shortName>
        <ecNumber evidence="3 6">2.5.1.26</ecNumber>
    </recommendedName>
</protein>
<feature type="binding site" evidence="4">
    <location>
        <begin position="101"/>
        <end position="107"/>
    </location>
    <ligand>
        <name>FAD</name>
        <dbReference type="ChEBI" id="CHEBI:57692"/>
    </ligand>
</feature>
<keyword evidence="4 6" id="KW-0274">FAD</keyword>
<comment type="subunit">
    <text evidence="6">Homodimer.</text>
</comment>
<dbReference type="Gene3D" id="3.30.70.3450">
    <property type="match status" value="1"/>
</dbReference>
<dbReference type="Pfam" id="PF01565">
    <property type="entry name" value="FAD_binding_4"/>
    <property type="match status" value="1"/>
</dbReference>
<feature type="domain" description="FAD-binding PCMH-type" evidence="7">
    <location>
        <begin position="1"/>
        <end position="117"/>
    </location>
</feature>
<keyword evidence="8" id="KW-1185">Reference proteome</keyword>
<evidence type="ECO:0000313" key="8">
    <source>
        <dbReference type="Proteomes" id="UP000887561"/>
    </source>
</evidence>
<dbReference type="EC" id="2.5.1.26" evidence="3 6"/>
<comment type="function">
    <text evidence="6">Catalyzes the exchange of an acyl for a long-chain alkyl group and the formation of the ether bond in the biosynthesis of ether phospholipids.</text>
</comment>
<keyword evidence="6" id="KW-0576">Peroxisome</keyword>
<keyword evidence="6" id="KW-0808">Transferase</keyword>
<comment type="pathway">
    <text evidence="1 6">Glycerolipid metabolism; ether lipid biosynthesis.</text>
</comment>
<dbReference type="GO" id="GO:0071949">
    <property type="term" value="F:FAD binding"/>
    <property type="evidence" value="ECO:0007669"/>
    <property type="project" value="InterPro"/>
</dbReference>
<dbReference type="Proteomes" id="UP000887561">
    <property type="component" value="Unplaced"/>
</dbReference>
<comment type="catalytic activity">
    <reaction evidence="6">
        <text>a long chain fatty alcohol + a 1-acylglycerone 3-phosphate = a 1-O-alkylglycerone 3-phosphate + a long-chain fatty acid + H(+)</text>
        <dbReference type="Rhea" id="RHEA:36171"/>
        <dbReference type="ChEBI" id="CHEBI:15378"/>
        <dbReference type="ChEBI" id="CHEBI:17135"/>
        <dbReference type="ChEBI" id="CHEBI:57534"/>
        <dbReference type="ChEBI" id="CHEBI:57560"/>
        <dbReference type="ChEBI" id="CHEBI:73315"/>
        <dbReference type="EC" id="2.5.1.26"/>
    </reaction>
</comment>
<dbReference type="AlphaFoldDB" id="A0A915LHN6"/>
<comment type="subcellular location">
    <subcellularLocation>
        <location evidence="6">Peroxisome</location>
    </subcellularLocation>
</comment>
<evidence type="ECO:0000256" key="5">
    <source>
        <dbReference type="PIRSR" id="PIRSR625650-4"/>
    </source>
</evidence>
<evidence type="ECO:0000256" key="6">
    <source>
        <dbReference type="RuleBase" id="RU363113"/>
    </source>
</evidence>
<reference evidence="9" key="1">
    <citation type="submission" date="2022-11" db="UniProtKB">
        <authorList>
            <consortium name="WormBaseParasite"/>
        </authorList>
    </citation>
    <scope>IDENTIFICATION</scope>
</reference>
<evidence type="ECO:0000256" key="1">
    <source>
        <dbReference type="ARBA" id="ARBA00004670"/>
    </source>
</evidence>
<keyword evidence="6" id="KW-0285">Flavoprotein</keyword>
<dbReference type="InterPro" id="IPR004113">
    <property type="entry name" value="FAD-bd_oxidored_4_C"/>
</dbReference>
<feature type="binding site" evidence="4">
    <location>
        <begin position="34"/>
        <end position="40"/>
    </location>
    <ligand>
        <name>FAD</name>
        <dbReference type="ChEBI" id="CHEBI:57692"/>
    </ligand>
</feature>
<dbReference type="Gene3D" id="3.30.465.10">
    <property type="match status" value="1"/>
</dbReference>
<evidence type="ECO:0000256" key="3">
    <source>
        <dbReference type="ARBA" id="ARBA00012385"/>
    </source>
</evidence>
<comment type="cofactor">
    <cofactor evidence="4 6">
        <name>FAD</name>
        <dbReference type="ChEBI" id="CHEBI:57692"/>
    </cofactor>
</comment>
<dbReference type="WBParaSite" id="scaffold12323_cov166.g16224">
    <property type="protein sequence ID" value="scaffold12323_cov166.g16224"/>
    <property type="gene ID" value="scaffold12323_cov166.g16224"/>
</dbReference>
<keyword evidence="6" id="KW-0443">Lipid metabolism</keyword>
<dbReference type="InterPro" id="IPR016166">
    <property type="entry name" value="FAD-bd_PCMH"/>
</dbReference>